<evidence type="ECO:0000313" key="1">
    <source>
        <dbReference type="EMBL" id="OLQ70759.1"/>
    </source>
</evidence>
<name>A0A1Q9G8T9_9GAMM</name>
<organism evidence="1 2">
    <name type="scientific">Photobacterium proteolyticum</name>
    <dbReference type="NCBI Taxonomy" id="1903952"/>
    <lineage>
        <taxon>Bacteria</taxon>
        <taxon>Pseudomonadati</taxon>
        <taxon>Pseudomonadota</taxon>
        <taxon>Gammaproteobacteria</taxon>
        <taxon>Vibrionales</taxon>
        <taxon>Vibrionaceae</taxon>
        <taxon>Photobacterium</taxon>
    </lineage>
</organism>
<sequence>MNYKLTVIAIVALGVMGCSSSEVENYQLFPDEYVSNVEYDSIYHYGYNQGCESALNLKGQPDMDYLKDITLGNSDTRFNEGWDDGNAACKDGVRRIMPTSKLSGVPAEITY</sequence>
<evidence type="ECO:0008006" key="3">
    <source>
        <dbReference type="Google" id="ProtNLM"/>
    </source>
</evidence>
<reference evidence="1 2" key="1">
    <citation type="submission" date="2016-09" db="EMBL/GenBank/DDBJ databases">
        <title>Photobacterium proteolyticum sp. nov. a protease producing bacterium isolated from ocean sediments of Laizhou Bay.</title>
        <authorList>
            <person name="Li Y."/>
        </authorList>
    </citation>
    <scope>NUCLEOTIDE SEQUENCE [LARGE SCALE GENOMIC DNA]</scope>
    <source>
        <strain evidence="1 2">13-12</strain>
    </source>
</reference>
<protein>
    <recommendedName>
        <fullName evidence="3">Lipoprotein</fullName>
    </recommendedName>
</protein>
<dbReference type="Proteomes" id="UP000186905">
    <property type="component" value="Unassembled WGS sequence"/>
</dbReference>
<evidence type="ECO:0000313" key="2">
    <source>
        <dbReference type="Proteomes" id="UP000186905"/>
    </source>
</evidence>
<dbReference type="EMBL" id="MJIL01000096">
    <property type="protein sequence ID" value="OLQ70759.1"/>
    <property type="molecule type" value="Genomic_DNA"/>
</dbReference>
<keyword evidence="2" id="KW-1185">Reference proteome</keyword>
<dbReference type="PROSITE" id="PS51257">
    <property type="entry name" value="PROKAR_LIPOPROTEIN"/>
    <property type="match status" value="1"/>
</dbReference>
<comment type="caution">
    <text evidence="1">The sequence shown here is derived from an EMBL/GenBank/DDBJ whole genome shotgun (WGS) entry which is preliminary data.</text>
</comment>
<accession>A0A1Q9G8T9</accession>
<gene>
    <name evidence="1" type="ORF">BIT28_15175</name>
</gene>
<dbReference type="AlphaFoldDB" id="A0A1Q9G8T9"/>
<proteinExistence type="predicted"/>
<dbReference type="OrthoDB" id="5818753at2"/>
<dbReference type="RefSeq" id="WP_075767680.1">
    <property type="nucleotide sequence ID" value="NZ_MJIL01000096.1"/>
</dbReference>